<evidence type="ECO:0000256" key="1">
    <source>
        <dbReference type="ARBA" id="ARBA00022729"/>
    </source>
</evidence>
<dbReference type="EMBL" id="JAHLPM010000002">
    <property type="protein sequence ID" value="MBU5436905.1"/>
    <property type="molecule type" value="Genomic_DNA"/>
</dbReference>
<dbReference type="InterPro" id="IPR008334">
    <property type="entry name" value="5'-Nucleotdase_C"/>
</dbReference>
<dbReference type="PANTHER" id="PTHR11575">
    <property type="entry name" value="5'-NUCLEOTIDASE-RELATED"/>
    <property type="match status" value="1"/>
</dbReference>
<evidence type="ECO:0000313" key="3">
    <source>
        <dbReference type="EMBL" id="MBU5436905.1"/>
    </source>
</evidence>
<comment type="caution">
    <text evidence="3">The sequence shown here is derived from an EMBL/GenBank/DDBJ whole genome shotgun (WGS) entry which is preliminary data.</text>
</comment>
<evidence type="ECO:0000313" key="4">
    <source>
        <dbReference type="Proteomes" id="UP000749471"/>
    </source>
</evidence>
<dbReference type="PROSITE" id="PS51782">
    <property type="entry name" value="LYSM"/>
    <property type="match status" value="1"/>
</dbReference>
<name>A0ABS6E1Y0_9FIRM</name>
<dbReference type="SMART" id="SM00257">
    <property type="entry name" value="LysM"/>
    <property type="match status" value="1"/>
</dbReference>
<dbReference type="InterPro" id="IPR006179">
    <property type="entry name" value="5_nucleotidase/apyrase"/>
</dbReference>
<sequence length="596" mass="65806">MKLTNKRFMSLFLSIALVLGILIIPAQNKAFAAEAKVKKLTIVHTNDIHGRIKEDKYDGMGFGKLETKLKELKSENPNLILLNAGDTVHGLPIVTISRGEAMVKLMNEMSFDAMVPGNHDFNYGTDRLLELKDIAEFPILAANVVKGDGTNVFKEYVIKEVDGLKIGIFGLATEETKHKANPKYTEGIFFKDPIKTAQQMVLKLEKEEVDMIVALTHIGIDEESDPTTIDIANKVTGIDLIVDGHSHSKLDEGKLVNNTLIVQAGEYLKNVGIVDVEFTDGKITKKEAKLFTKEEAVDVKEDEKIMKLINELEEKDKPVMDAVIGEAKVKLDGEREIVRTKESNLGNLLADAMLDLTKADVAITNGGGIRTSIEAGPIKKGHVLTAFPFANYTVVIEVKGIDIINALENGLVAYPETAGAFPQVGGMTFKFDPTKNAGNKVYDLMIQGKPVDLNKTYKLATNDFMAAGGDKYEMFIGKPIVGEYEALNEMLINYIQKIGELDIKVEGRSVPQEGKKDKDITVVPTEIKETKETTAEVVTVETKQETPVEKYNVKSGDTLWKIGKVFNTTWQKIAEFNKISNPHLIFPGQQILIPAK</sequence>
<proteinExistence type="predicted"/>
<dbReference type="InterPro" id="IPR004843">
    <property type="entry name" value="Calcineurin-like_PHP"/>
</dbReference>
<gene>
    <name evidence="3" type="ORF">KQI42_02725</name>
</gene>
<organism evidence="3 4">
    <name type="scientific">Tissierella simiarum</name>
    <dbReference type="NCBI Taxonomy" id="2841534"/>
    <lineage>
        <taxon>Bacteria</taxon>
        <taxon>Bacillati</taxon>
        <taxon>Bacillota</taxon>
        <taxon>Tissierellia</taxon>
        <taxon>Tissierellales</taxon>
        <taxon>Tissierellaceae</taxon>
        <taxon>Tissierella</taxon>
    </lineage>
</organism>
<dbReference type="CDD" id="cd00118">
    <property type="entry name" value="LysM"/>
    <property type="match status" value="1"/>
</dbReference>
<keyword evidence="1" id="KW-0732">Signal</keyword>
<keyword evidence="4" id="KW-1185">Reference proteome</keyword>
<feature type="domain" description="LysM" evidence="2">
    <location>
        <begin position="549"/>
        <end position="593"/>
    </location>
</feature>
<dbReference type="Pfam" id="PF00149">
    <property type="entry name" value="Metallophos"/>
    <property type="match status" value="1"/>
</dbReference>
<dbReference type="Pfam" id="PF01476">
    <property type="entry name" value="LysM"/>
    <property type="match status" value="1"/>
</dbReference>
<dbReference type="PROSITE" id="PS00785">
    <property type="entry name" value="5_NUCLEOTIDASE_1"/>
    <property type="match status" value="1"/>
</dbReference>
<reference evidence="3 4" key="1">
    <citation type="submission" date="2021-06" db="EMBL/GenBank/DDBJ databases">
        <authorList>
            <person name="Sun Q."/>
            <person name="Li D."/>
        </authorList>
    </citation>
    <scope>NUCLEOTIDE SEQUENCE [LARGE SCALE GENOMIC DNA]</scope>
    <source>
        <strain evidence="3 4">MSJ-40</strain>
    </source>
</reference>
<dbReference type="InterPro" id="IPR006146">
    <property type="entry name" value="5'-Nucleotdase_CS"/>
</dbReference>
<accession>A0ABS6E1Y0</accession>
<dbReference type="Proteomes" id="UP000749471">
    <property type="component" value="Unassembled WGS sequence"/>
</dbReference>
<dbReference type="Pfam" id="PF02872">
    <property type="entry name" value="5_nucleotid_C"/>
    <property type="match status" value="1"/>
</dbReference>
<evidence type="ECO:0000259" key="2">
    <source>
        <dbReference type="PROSITE" id="PS51782"/>
    </source>
</evidence>
<dbReference type="PANTHER" id="PTHR11575:SF24">
    <property type="entry name" value="5'-NUCLEOTIDASE"/>
    <property type="match status" value="1"/>
</dbReference>
<protein>
    <submittedName>
        <fullName evidence="3">5'-nucleotidase C-terminal domain-containing protein</fullName>
    </submittedName>
</protein>
<dbReference type="InterPro" id="IPR018392">
    <property type="entry name" value="LysM"/>
</dbReference>
<dbReference type="CDD" id="cd00845">
    <property type="entry name" value="MPP_UshA_N_like"/>
    <property type="match status" value="1"/>
</dbReference>
<dbReference type="RefSeq" id="WP_216516494.1">
    <property type="nucleotide sequence ID" value="NZ_JAHLPM010000002.1"/>
</dbReference>